<dbReference type="Proteomes" id="UP000274504">
    <property type="component" value="Unassembled WGS sequence"/>
</dbReference>
<dbReference type="AlphaFoldDB" id="A0A0R3SJR5"/>
<feature type="region of interest" description="Disordered" evidence="1">
    <location>
        <begin position="41"/>
        <end position="67"/>
    </location>
</feature>
<dbReference type="WBParaSite" id="HDID_0000518001-mRNA-1">
    <property type="protein sequence ID" value="HDID_0000518001-mRNA-1"/>
    <property type="gene ID" value="HDID_0000518001"/>
</dbReference>
<protein>
    <submittedName>
        <fullName evidence="4">DUF2483 domain-containing protein</fullName>
    </submittedName>
</protein>
<accession>A0A0R3SJR5</accession>
<evidence type="ECO:0000313" key="3">
    <source>
        <dbReference type="Proteomes" id="UP000274504"/>
    </source>
</evidence>
<gene>
    <name evidence="2" type="ORF">HDID_LOCUS5178</name>
</gene>
<proteinExistence type="predicted"/>
<name>A0A0R3SJR5_HYMDI</name>
<evidence type="ECO:0000313" key="2">
    <source>
        <dbReference type="EMBL" id="VDL57496.1"/>
    </source>
</evidence>
<evidence type="ECO:0000256" key="1">
    <source>
        <dbReference type="SAM" id="MobiDB-lite"/>
    </source>
</evidence>
<evidence type="ECO:0000313" key="4">
    <source>
        <dbReference type="WBParaSite" id="HDID_0000518001-mRNA-1"/>
    </source>
</evidence>
<reference evidence="2 3" key="2">
    <citation type="submission" date="2018-11" db="EMBL/GenBank/DDBJ databases">
        <authorList>
            <consortium name="Pathogen Informatics"/>
        </authorList>
    </citation>
    <scope>NUCLEOTIDE SEQUENCE [LARGE SCALE GENOMIC DNA]</scope>
</reference>
<reference evidence="4" key="1">
    <citation type="submission" date="2017-02" db="UniProtKB">
        <authorList>
            <consortium name="WormBaseParasite"/>
        </authorList>
    </citation>
    <scope>IDENTIFICATION</scope>
</reference>
<sequence>MFLTRYNFDVLIITTADGSSYEAAAVPLTASSRHVVSQKLRSQTVENGSVRRSSNHQSCYDTEELDI</sequence>
<organism evidence="4">
    <name type="scientific">Hymenolepis diminuta</name>
    <name type="common">Rat tapeworm</name>
    <dbReference type="NCBI Taxonomy" id="6216"/>
    <lineage>
        <taxon>Eukaryota</taxon>
        <taxon>Metazoa</taxon>
        <taxon>Spiralia</taxon>
        <taxon>Lophotrochozoa</taxon>
        <taxon>Platyhelminthes</taxon>
        <taxon>Cestoda</taxon>
        <taxon>Eucestoda</taxon>
        <taxon>Cyclophyllidea</taxon>
        <taxon>Hymenolepididae</taxon>
        <taxon>Hymenolepis</taxon>
    </lineage>
</organism>
<feature type="compositionally biased region" description="Polar residues" evidence="1">
    <location>
        <begin position="41"/>
        <end position="60"/>
    </location>
</feature>
<dbReference type="EMBL" id="UYSG01002439">
    <property type="protein sequence ID" value="VDL57496.1"/>
    <property type="molecule type" value="Genomic_DNA"/>
</dbReference>